<evidence type="ECO:0000259" key="1">
    <source>
        <dbReference type="PROSITE" id="PS51186"/>
    </source>
</evidence>
<evidence type="ECO:0000313" key="2">
    <source>
        <dbReference type="EMBL" id="MBP2418206.1"/>
    </source>
</evidence>
<evidence type="ECO:0000313" key="3">
    <source>
        <dbReference type="Proteomes" id="UP000758168"/>
    </source>
</evidence>
<sequence>MPADPLTPAAPGQRWVVRHRLPDGSATDVTGWVDRLAPGHVHLGTADGRVHVVDRSTVLLARRAPAAAGGPPPERTGSDELEHLAVPGWLALAEPLGEWTLRAGGGFTGRANSAHAVGDPGVPVAEAARAVVAHAAAHGIDPLASVVDGGEPEAALRALGWVDAYVPTDVLAVRLADLLGTTPPDPRARVSLDLEVGWWDAYAESRPTDADPGLVRLVLAGHPPRAFGSTGDPDRPTAIGRGHLSGAWLGCAALWTRPEHRRQGLATAVLGRLGHWAARHGARYAYLQVAAENADAHAAYARLGFRQHHSYRYLAPPG</sequence>
<dbReference type="SUPFAM" id="SSF55729">
    <property type="entry name" value="Acyl-CoA N-acyltransferases (Nat)"/>
    <property type="match status" value="1"/>
</dbReference>
<gene>
    <name evidence="2" type="ORF">JOF54_003128</name>
</gene>
<comment type="caution">
    <text evidence="2">The sequence shown here is derived from an EMBL/GenBank/DDBJ whole genome shotgun (WGS) entry which is preliminary data.</text>
</comment>
<reference evidence="2 3" key="1">
    <citation type="submission" date="2021-03" db="EMBL/GenBank/DDBJ databases">
        <title>Sequencing the genomes of 1000 actinobacteria strains.</title>
        <authorList>
            <person name="Klenk H.-P."/>
        </authorList>
    </citation>
    <scope>NUCLEOTIDE SEQUENCE [LARGE SCALE GENOMIC DNA]</scope>
    <source>
        <strain evidence="2 3">DSM 12936</strain>
    </source>
</reference>
<dbReference type="Pfam" id="PF24553">
    <property type="entry name" value="Rv0428c_C"/>
    <property type="match status" value="1"/>
</dbReference>
<dbReference type="PROSITE" id="PS51186">
    <property type="entry name" value="GNAT"/>
    <property type="match status" value="1"/>
</dbReference>
<keyword evidence="3" id="KW-1185">Reference proteome</keyword>
<organism evidence="2 3">
    <name type="scientific">Microlunatus capsulatus</name>
    <dbReference type="NCBI Taxonomy" id="99117"/>
    <lineage>
        <taxon>Bacteria</taxon>
        <taxon>Bacillati</taxon>
        <taxon>Actinomycetota</taxon>
        <taxon>Actinomycetes</taxon>
        <taxon>Propionibacteriales</taxon>
        <taxon>Propionibacteriaceae</taxon>
        <taxon>Microlunatus</taxon>
    </lineage>
</organism>
<dbReference type="RefSeq" id="WP_210057539.1">
    <property type="nucleotide sequence ID" value="NZ_BAAAMH010000010.1"/>
</dbReference>
<dbReference type="InterPro" id="IPR056935">
    <property type="entry name" value="Rv0428c-like_C"/>
</dbReference>
<dbReference type="Proteomes" id="UP000758168">
    <property type="component" value="Unassembled WGS sequence"/>
</dbReference>
<dbReference type="Gene3D" id="3.40.630.30">
    <property type="match status" value="1"/>
</dbReference>
<dbReference type="InterPro" id="IPR016181">
    <property type="entry name" value="Acyl_CoA_acyltransferase"/>
</dbReference>
<dbReference type="PANTHER" id="PTHR43072">
    <property type="entry name" value="N-ACETYLTRANSFERASE"/>
    <property type="match status" value="1"/>
</dbReference>
<feature type="domain" description="N-acetyltransferase" evidence="1">
    <location>
        <begin position="176"/>
        <end position="318"/>
    </location>
</feature>
<dbReference type="InterPro" id="IPR000182">
    <property type="entry name" value="GNAT_dom"/>
</dbReference>
<dbReference type="CDD" id="cd04301">
    <property type="entry name" value="NAT_SF"/>
    <property type="match status" value="1"/>
</dbReference>
<dbReference type="PANTHER" id="PTHR43072:SF60">
    <property type="entry name" value="L-2,4-DIAMINOBUTYRIC ACID ACETYLTRANSFERASE"/>
    <property type="match status" value="1"/>
</dbReference>
<dbReference type="EMBL" id="JAGIOB010000001">
    <property type="protein sequence ID" value="MBP2418206.1"/>
    <property type="molecule type" value="Genomic_DNA"/>
</dbReference>
<protein>
    <submittedName>
        <fullName evidence="2">GNAT superfamily N-acetyltransferase</fullName>
    </submittedName>
</protein>
<proteinExistence type="predicted"/>
<name>A0ABS4ZB19_9ACTN</name>
<accession>A0ABS4ZB19</accession>